<proteinExistence type="predicted"/>
<evidence type="ECO:0000313" key="3">
    <source>
        <dbReference type="Proteomes" id="UP000094329"/>
    </source>
</evidence>
<dbReference type="Pfam" id="PF13358">
    <property type="entry name" value="DDE_3"/>
    <property type="match status" value="1"/>
</dbReference>
<comment type="caution">
    <text evidence="2">The sequence shown here is derived from an EMBL/GenBank/DDBJ whole genome shotgun (WGS) entry which is preliminary data.</text>
</comment>
<evidence type="ECO:0000313" key="2">
    <source>
        <dbReference type="EMBL" id="ODN42368.1"/>
    </source>
</evidence>
<dbReference type="Gene3D" id="3.30.420.10">
    <property type="entry name" value="Ribonuclease H-like superfamily/Ribonuclease H"/>
    <property type="match status" value="1"/>
</dbReference>
<dbReference type="PANTHER" id="PTHR46564:SF1">
    <property type="entry name" value="TRANSPOSASE"/>
    <property type="match status" value="1"/>
</dbReference>
<dbReference type="Proteomes" id="UP000094329">
    <property type="component" value="Unassembled WGS sequence"/>
</dbReference>
<keyword evidence="3" id="KW-1185">Reference proteome</keyword>
<organism evidence="2 3">
    <name type="scientific">Piscirickettsia litoralis</name>
    <dbReference type="NCBI Taxonomy" id="1891921"/>
    <lineage>
        <taxon>Bacteria</taxon>
        <taxon>Pseudomonadati</taxon>
        <taxon>Pseudomonadota</taxon>
        <taxon>Gammaproteobacteria</taxon>
        <taxon>Thiotrichales</taxon>
        <taxon>Piscirickettsiaceae</taxon>
        <taxon>Piscirickettsia</taxon>
    </lineage>
</organism>
<name>A0ABX3A3Y7_9GAMM</name>
<reference evidence="2 3" key="1">
    <citation type="submission" date="2016-08" db="EMBL/GenBank/DDBJ databases">
        <title>Draft genome sequence of Candidatus Piscirickettsia litoralis, from seawater.</title>
        <authorList>
            <person name="Wan X."/>
            <person name="Lee A.J."/>
            <person name="Hou S."/>
            <person name="Donachie S.P."/>
        </authorList>
    </citation>
    <scope>NUCLEOTIDE SEQUENCE [LARGE SCALE GENOMIC DNA]</scope>
    <source>
        <strain evidence="2 3">Y2</strain>
    </source>
</reference>
<dbReference type="InterPro" id="IPR036397">
    <property type="entry name" value="RNaseH_sf"/>
</dbReference>
<evidence type="ECO:0000259" key="1">
    <source>
        <dbReference type="Pfam" id="PF13358"/>
    </source>
</evidence>
<gene>
    <name evidence="2" type="ORF">BGC07_04755</name>
</gene>
<dbReference type="PANTHER" id="PTHR46564">
    <property type="entry name" value="TRANSPOSASE"/>
    <property type="match status" value="1"/>
</dbReference>
<protein>
    <recommendedName>
        <fullName evidence="1">Tc1-like transposase DDE domain-containing protein</fullName>
    </recommendedName>
</protein>
<dbReference type="InterPro" id="IPR038717">
    <property type="entry name" value="Tc1-like_DDE_dom"/>
</dbReference>
<sequence>MPSIDPSNLIVLDESGFPLNLTKLHGRCLTKERLKMPVPIHGENISALGAVSLEKVIDIGMVNGAVDQDCVEAFIKHSLLPKLQPGKILLIDNAPVHNVKKIKEMAKLKGVMVLPLPRYSPDLSPIEMCWSKLKSIIRKLKPRTEAELFHAFAHAINEIESDDLEGWFDH</sequence>
<dbReference type="EMBL" id="MDTU01000001">
    <property type="protein sequence ID" value="ODN42368.1"/>
    <property type="molecule type" value="Genomic_DNA"/>
</dbReference>
<accession>A0ABX3A3Y7</accession>
<dbReference type="RefSeq" id="WP_069312165.1">
    <property type="nucleotide sequence ID" value="NZ_MDTU01000001.1"/>
</dbReference>
<feature type="domain" description="Tc1-like transposase DDE" evidence="1">
    <location>
        <begin position="9"/>
        <end position="143"/>
    </location>
</feature>